<gene>
    <name evidence="1" type="ORF">PAHAL_6G165500</name>
</gene>
<protein>
    <submittedName>
        <fullName evidence="1">Uncharacterized protein</fullName>
    </submittedName>
</protein>
<dbReference type="Proteomes" id="UP000243499">
    <property type="component" value="Chromosome 6"/>
</dbReference>
<organism evidence="1">
    <name type="scientific">Panicum hallii</name>
    <dbReference type="NCBI Taxonomy" id="206008"/>
    <lineage>
        <taxon>Eukaryota</taxon>
        <taxon>Viridiplantae</taxon>
        <taxon>Streptophyta</taxon>
        <taxon>Embryophyta</taxon>
        <taxon>Tracheophyta</taxon>
        <taxon>Spermatophyta</taxon>
        <taxon>Magnoliopsida</taxon>
        <taxon>Liliopsida</taxon>
        <taxon>Poales</taxon>
        <taxon>Poaceae</taxon>
        <taxon>PACMAD clade</taxon>
        <taxon>Panicoideae</taxon>
        <taxon>Panicodae</taxon>
        <taxon>Paniceae</taxon>
        <taxon>Panicinae</taxon>
        <taxon>Panicum</taxon>
        <taxon>Panicum sect. Panicum</taxon>
    </lineage>
</organism>
<sequence length="50" mass="5743">MQQILIWTLPSLSRKCGILHGMRLAVLSTSFEKMLLPLLLLVKCSFVHLY</sequence>
<dbReference type="Gramene" id="PVH36770">
    <property type="protein sequence ID" value="PVH36770"/>
    <property type="gene ID" value="PAHAL_6G165500"/>
</dbReference>
<reference evidence="1" key="1">
    <citation type="submission" date="2018-04" db="EMBL/GenBank/DDBJ databases">
        <title>WGS assembly of Panicum hallii.</title>
        <authorList>
            <person name="Lovell J."/>
            <person name="Jenkins J."/>
            <person name="Lowry D."/>
            <person name="Mamidi S."/>
            <person name="Sreedasyam A."/>
            <person name="Weng X."/>
            <person name="Barry K."/>
            <person name="Bonette J."/>
            <person name="Campitelli B."/>
            <person name="Daum C."/>
            <person name="Gordon S."/>
            <person name="Gould B."/>
            <person name="Lipzen A."/>
            <person name="Macqueen A."/>
            <person name="Palacio-Mejia J."/>
            <person name="Plott C."/>
            <person name="Shakirov E."/>
            <person name="Shu S."/>
            <person name="Yoshinaga Y."/>
            <person name="Zane M."/>
            <person name="Rokhsar D."/>
            <person name="Grimwood J."/>
            <person name="Schmutz J."/>
            <person name="Juenger T."/>
        </authorList>
    </citation>
    <scope>NUCLEOTIDE SEQUENCE [LARGE SCALE GENOMIC DNA]</scope>
    <source>
        <strain evidence="1">FIL2</strain>
    </source>
</reference>
<dbReference type="AlphaFoldDB" id="A0A2T8IGG8"/>
<evidence type="ECO:0000313" key="1">
    <source>
        <dbReference type="EMBL" id="PVH36770.1"/>
    </source>
</evidence>
<dbReference type="EMBL" id="CM008051">
    <property type="protein sequence ID" value="PVH36770.1"/>
    <property type="molecule type" value="Genomic_DNA"/>
</dbReference>
<name>A0A2T8IGG8_9POAL</name>
<accession>A0A2T8IGG8</accession>
<proteinExistence type="predicted"/>